<accession>A0AA37Q2D6</accession>
<evidence type="ECO:0000313" key="2">
    <source>
        <dbReference type="EMBL" id="GLC25119.1"/>
    </source>
</evidence>
<comment type="caution">
    <text evidence="2">The sequence shown here is derived from an EMBL/GenBank/DDBJ whole genome shotgun (WGS) entry which is preliminary data.</text>
</comment>
<dbReference type="AlphaFoldDB" id="A0AA37Q2D6"/>
<dbReference type="PROSITE" id="PS51257">
    <property type="entry name" value="PROKAR_LIPOPROTEIN"/>
    <property type="match status" value="1"/>
</dbReference>
<evidence type="ECO:0008006" key="4">
    <source>
        <dbReference type="Google" id="ProtNLM"/>
    </source>
</evidence>
<gene>
    <name evidence="2" type="ORF">rosag_16320</name>
</gene>
<protein>
    <recommendedName>
        <fullName evidence="4">Lipoprotein</fullName>
    </recommendedName>
</protein>
<keyword evidence="1" id="KW-0732">Signal</keyword>
<dbReference type="Proteomes" id="UP001161325">
    <property type="component" value="Unassembled WGS sequence"/>
</dbReference>
<feature type="signal peptide" evidence="1">
    <location>
        <begin position="1"/>
        <end position="27"/>
    </location>
</feature>
<dbReference type="EMBL" id="BRXS01000002">
    <property type="protein sequence ID" value="GLC25119.1"/>
    <property type="molecule type" value="Genomic_DNA"/>
</dbReference>
<name>A0AA37Q2D6_9BACT</name>
<keyword evidence="3" id="KW-1185">Reference proteome</keyword>
<dbReference type="RefSeq" id="WP_284349559.1">
    <property type="nucleotide sequence ID" value="NZ_BRXS01000002.1"/>
</dbReference>
<feature type="chain" id="PRO_5041231432" description="Lipoprotein" evidence="1">
    <location>
        <begin position="28"/>
        <end position="214"/>
    </location>
</feature>
<organism evidence="2 3">
    <name type="scientific">Roseisolibacter agri</name>
    <dbReference type="NCBI Taxonomy" id="2014610"/>
    <lineage>
        <taxon>Bacteria</taxon>
        <taxon>Pseudomonadati</taxon>
        <taxon>Gemmatimonadota</taxon>
        <taxon>Gemmatimonadia</taxon>
        <taxon>Gemmatimonadales</taxon>
        <taxon>Gemmatimonadaceae</taxon>
        <taxon>Roseisolibacter</taxon>
    </lineage>
</organism>
<evidence type="ECO:0000256" key="1">
    <source>
        <dbReference type="SAM" id="SignalP"/>
    </source>
</evidence>
<proteinExistence type="predicted"/>
<evidence type="ECO:0000313" key="3">
    <source>
        <dbReference type="Proteomes" id="UP001161325"/>
    </source>
</evidence>
<sequence length="214" mass="22695">MTIQLSRPVLRQTAAVLLLGLTAACGDAPTSATPSRLAPSDAPAHAVYTVGDTTVSTFVYTPLLGTSQGFAGGHQLTMPAGAVCDPLTSGYGPELWDAGCLPLLTPMVFTARSWTDAAGRPHLTFSPDVRFVPGTTVTLRLKDKTAAITEGSAIVWCPTGQLTCVDEARTDPTLATYRDPNTLFVYRRLKHFSGYNVVVDRSGEEPISDTGFGF</sequence>
<reference evidence="2" key="1">
    <citation type="submission" date="2022-08" db="EMBL/GenBank/DDBJ databases">
        <title>Draft genome sequencing of Roseisolibacter agri AW1220.</title>
        <authorList>
            <person name="Tobiishi Y."/>
            <person name="Tonouchi A."/>
        </authorList>
    </citation>
    <scope>NUCLEOTIDE SEQUENCE</scope>
    <source>
        <strain evidence="2">AW1220</strain>
    </source>
</reference>